<evidence type="ECO:0000313" key="2">
    <source>
        <dbReference type="EMBL" id="EFV45155.1"/>
    </source>
</evidence>
<dbReference type="SUPFAM" id="SSF53383">
    <property type="entry name" value="PLP-dependent transferases"/>
    <property type="match status" value="1"/>
</dbReference>
<dbReference type="InterPro" id="IPR015421">
    <property type="entry name" value="PyrdxlP-dep_Trfase_major"/>
</dbReference>
<keyword evidence="3" id="KW-1185">Reference proteome</keyword>
<dbReference type="GO" id="GO:0008483">
    <property type="term" value="F:transaminase activity"/>
    <property type="evidence" value="ECO:0007669"/>
    <property type="project" value="UniProtKB-KW"/>
</dbReference>
<dbReference type="Gene3D" id="3.90.1150.10">
    <property type="entry name" value="Aspartate Aminotransferase, domain 1"/>
    <property type="match status" value="2"/>
</dbReference>
<name>E5Y4C3_BILW3</name>
<dbReference type="RefSeq" id="WP_005025813.1">
    <property type="nucleotide sequence ID" value="NZ_KE150238.1"/>
</dbReference>
<dbReference type="GeneID" id="78086175"/>
<dbReference type="STRING" id="563192.HMPREF0179_01035"/>
<keyword evidence="2" id="KW-0808">Transferase</keyword>
<dbReference type="eggNOG" id="COG0436">
    <property type="taxonomic scope" value="Bacteria"/>
</dbReference>
<reference evidence="2 3" key="1">
    <citation type="submission" date="2010-10" db="EMBL/GenBank/DDBJ databases">
        <authorList>
            <consortium name="The Broad Institute Genome Sequencing Platform"/>
            <person name="Ward D."/>
            <person name="Earl A."/>
            <person name="Feldgarden M."/>
            <person name="Young S.K."/>
            <person name="Gargeya S."/>
            <person name="Zeng Q."/>
            <person name="Alvarado L."/>
            <person name="Berlin A."/>
            <person name="Bochicchio J."/>
            <person name="Chapman S.B."/>
            <person name="Chen Z."/>
            <person name="Freedman E."/>
            <person name="Gellesch M."/>
            <person name="Goldberg J."/>
            <person name="Griggs A."/>
            <person name="Gujja S."/>
            <person name="Heilman E."/>
            <person name="Heiman D."/>
            <person name="Howarth C."/>
            <person name="Mehta T."/>
            <person name="Neiman D."/>
            <person name="Pearson M."/>
            <person name="Roberts A."/>
            <person name="Saif S."/>
            <person name="Shea T."/>
            <person name="Shenoy N."/>
            <person name="Sisk P."/>
            <person name="Stolte C."/>
            <person name="Sykes S."/>
            <person name="White J."/>
            <person name="Yandava C."/>
            <person name="Allen-Vercoe E."/>
            <person name="Sibley C."/>
            <person name="Ambrose C.E."/>
            <person name="Strauss J."/>
            <person name="Daigneault M."/>
            <person name="Haas B."/>
            <person name="Nusbaum C."/>
            <person name="Birren B."/>
        </authorList>
    </citation>
    <scope>NUCLEOTIDE SEQUENCE [LARGE SCALE GENOMIC DNA]</scope>
    <source>
        <strain evidence="2 3">3_1_6</strain>
    </source>
</reference>
<sequence>MSIISTQMSSSIKNGSWIRRMFEAGIQLKQKYGDDAVCDFSLGNPDLAPPPAVGKALAEFVKHVDEPFSLGYMPNNGFGWAREKLAAHLSKEQGVELTANDVILTCGAAGALNVIFRTVLEPGDEVLTVTPYFVEYGSYVGNHGGTLKKVPTLPGTFGLDLPAIEAAITPKTRAMIINSPHNPTGTVYSREELEGLTAILAKASERNGRPLYLVVDEPYRFLAFDGVEVPSLLPMYPYAVLASSFSKNLCLAGERVGFIALSPLFAERAELMGGLTLANRILGFVNPPVVGQHIMAGALGSQVDVNIYARRREMMGNVLSDAGYEFQMPKGAFYFFPKAPGGDDVAFVNKLLDERILAVPGSGFGGPGHFRLAFCVEDEVIARSAEGFKRARG</sequence>
<dbReference type="PANTHER" id="PTHR42691">
    <property type="entry name" value="ASPARTATE AMINOTRANSFERASE YHDR-RELATED"/>
    <property type="match status" value="1"/>
</dbReference>
<dbReference type="InterPro" id="IPR015422">
    <property type="entry name" value="PyrdxlP-dep_Trfase_small"/>
</dbReference>
<comment type="caution">
    <text evidence="2">The sequence shown here is derived from an EMBL/GenBank/DDBJ whole genome shotgun (WGS) entry which is preliminary data.</text>
</comment>
<dbReference type="InterPro" id="IPR004839">
    <property type="entry name" value="Aminotransferase_I/II_large"/>
</dbReference>
<dbReference type="NCBIfam" id="NF005305">
    <property type="entry name" value="PRK06836.1"/>
    <property type="match status" value="1"/>
</dbReference>
<keyword evidence="2" id="KW-0032">Aminotransferase</keyword>
<reference evidence="2 3" key="2">
    <citation type="submission" date="2013-04" db="EMBL/GenBank/DDBJ databases">
        <title>The Genome Sequence of Bilophila wadsworthia 3_1_6.</title>
        <authorList>
            <consortium name="The Broad Institute Genomics Platform"/>
            <person name="Earl A."/>
            <person name="Ward D."/>
            <person name="Feldgarden M."/>
            <person name="Gevers D."/>
            <person name="Sibley C."/>
            <person name="Strauss J."/>
            <person name="Allen-Vercoe E."/>
            <person name="Walker B."/>
            <person name="Young S."/>
            <person name="Zeng Q."/>
            <person name="Gargeya S."/>
            <person name="Fitzgerald M."/>
            <person name="Haas B."/>
            <person name="Abouelleil A."/>
            <person name="Allen A.W."/>
            <person name="Alvarado L."/>
            <person name="Arachchi H.M."/>
            <person name="Berlin A.M."/>
            <person name="Chapman S.B."/>
            <person name="Gainer-Dewar J."/>
            <person name="Goldberg J."/>
            <person name="Griggs A."/>
            <person name="Gujja S."/>
            <person name="Hansen M."/>
            <person name="Howarth C."/>
            <person name="Imamovic A."/>
            <person name="Ireland A."/>
            <person name="Larimer J."/>
            <person name="McCowan C."/>
            <person name="Murphy C."/>
            <person name="Pearson M."/>
            <person name="Poon T.W."/>
            <person name="Priest M."/>
            <person name="Roberts A."/>
            <person name="Saif S."/>
            <person name="Shea T."/>
            <person name="Sisk P."/>
            <person name="Sykes S."/>
            <person name="Wortman J."/>
            <person name="Nusbaum C."/>
            <person name="Birren B."/>
        </authorList>
    </citation>
    <scope>NUCLEOTIDE SEQUENCE [LARGE SCALE GENOMIC DNA]</scope>
    <source>
        <strain evidence="2 3">3_1_6</strain>
    </source>
</reference>
<dbReference type="Gene3D" id="3.40.640.10">
    <property type="entry name" value="Type I PLP-dependent aspartate aminotransferase-like (Major domain)"/>
    <property type="match status" value="1"/>
</dbReference>
<dbReference type="Proteomes" id="UP000006034">
    <property type="component" value="Unassembled WGS sequence"/>
</dbReference>
<organism evidence="2 3">
    <name type="scientific">Bilophila wadsworthia (strain 3_1_6)</name>
    <dbReference type="NCBI Taxonomy" id="563192"/>
    <lineage>
        <taxon>Bacteria</taxon>
        <taxon>Pseudomonadati</taxon>
        <taxon>Thermodesulfobacteriota</taxon>
        <taxon>Desulfovibrionia</taxon>
        <taxon>Desulfovibrionales</taxon>
        <taxon>Desulfovibrionaceae</taxon>
        <taxon>Bilophila</taxon>
    </lineage>
</organism>
<evidence type="ECO:0000259" key="1">
    <source>
        <dbReference type="Pfam" id="PF00155"/>
    </source>
</evidence>
<dbReference type="PANTHER" id="PTHR42691:SF1">
    <property type="entry name" value="ASPARTATE AMINOTRANSFERASE YHDR-RELATED"/>
    <property type="match status" value="1"/>
</dbReference>
<feature type="domain" description="Aminotransferase class I/classII large" evidence="1">
    <location>
        <begin position="37"/>
        <end position="386"/>
    </location>
</feature>
<dbReference type="InterPro" id="IPR015424">
    <property type="entry name" value="PyrdxlP-dep_Trfase"/>
</dbReference>
<dbReference type="GO" id="GO:0030170">
    <property type="term" value="F:pyridoxal phosphate binding"/>
    <property type="evidence" value="ECO:0007669"/>
    <property type="project" value="InterPro"/>
</dbReference>
<evidence type="ECO:0000313" key="3">
    <source>
        <dbReference type="Proteomes" id="UP000006034"/>
    </source>
</evidence>
<accession>E5Y4C3</accession>
<dbReference type="Pfam" id="PF00155">
    <property type="entry name" value="Aminotran_1_2"/>
    <property type="match status" value="1"/>
</dbReference>
<dbReference type="HOGENOM" id="CLU_017584_4_3_7"/>
<gene>
    <name evidence="2" type="ORF">HMPREF0179_01035</name>
</gene>
<protein>
    <submittedName>
        <fullName evidence="2">Aspartate aminotransferase</fullName>
    </submittedName>
</protein>
<dbReference type="CDD" id="cd00609">
    <property type="entry name" value="AAT_like"/>
    <property type="match status" value="1"/>
</dbReference>
<dbReference type="OrthoDB" id="9804474at2"/>
<dbReference type="EMBL" id="ADCP02000001">
    <property type="protein sequence ID" value="EFV45155.1"/>
    <property type="molecule type" value="Genomic_DNA"/>
</dbReference>
<proteinExistence type="predicted"/>
<dbReference type="AlphaFoldDB" id="E5Y4C3"/>